<name>A0A5C6B902_9PLAN</name>
<organism evidence="2 3">
    <name type="scientific">Symmachiella macrocystis</name>
    <dbReference type="NCBI Taxonomy" id="2527985"/>
    <lineage>
        <taxon>Bacteria</taxon>
        <taxon>Pseudomonadati</taxon>
        <taxon>Planctomycetota</taxon>
        <taxon>Planctomycetia</taxon>
        <taxon>Planctomycetales</taxon>
        <taxon>Planctomycetaceae</taxon>
        <taxon>Symmachiella</taxon>
    </lineage>
</organism>
<dbReference type="Proteomes" id="UP000320735">
    <property type="component" value="Unassembled WGS sequence"/>
</dbReference>
<dbReference type="EMBL" id="SJPP01000002">
    <property type="protein sequence ID" value="TWU08755.1"/>
    <property type="molecule type" value="Genomic_DNA"/>
</dbReference>
<keyword evidence="1" id="KW-0472">Membrane</keyword>
<keyword evidence="1" id="KW-1133">Transmembrane helix</keyword>
<feature type="transmembrane region" description="Helical" evidence="1">
    <location>
        <begin position="45"/>
        <end position="65"/>
    </location>
</feature>
<proteinExistence type="predicted"/>
<accession>A0A5C6B902</accession>
<dbReference type="RefSeq" id="WP_146372558.1">
    <property type="nucleotide sequence ID" value="NZ_SJPP01000002.1"/>
</dbReference>
<dbReference type="OrthoDB" id="7629933at2"/>
<keyword evidence="1" id="KW-0812">Transmembrane</keyword>
<feature type="transmembrane region" description="Helical" evidence="1">
    <location>
        <begin position="77"/>
        <end position="100"/>
    </location>
</feature>
<evidence type="ECO:0000256" key="1">
    <source>
        <dbReference type="SAM" id="Phobius"/>
    </source>
</evidence>
<dbReference type="Pfam" id="PF20556">
    <property type="entry name" value="DUF6768"/>
    <property type="match status" value="1"/>
</dbReference>
<dbReference type="InterPro" id="IPR046659">
    <property type="entry name" value="DUF6768"/>
</dbReference>
<evidence type="ECO:0000313" key="3">
    <source>
        <dbReference type="Proteomes" id="UP000320735"/>
    </source>
</evidence>
<gene>
    <name evidence="2" type="ORF">CA54_39920</name>
</gene>
<keyword evidence="3" id="KW-1185">Reference proteome</keyword>
<comment type="caution">
    <text evidence="2">The sequence shown here is derived from an EMBL/GenBank/DDBJ whole genome shotgun (WGS) entry which is preliminary data.</text>
</comment>
<protein>
    <submittedName>
        <fullName evidence="2">Uncharacterized protein</fullName>
    </submittedName>
</protein>
<sequence>MTGHDIDDKIKQALAAEDADLYAQFAQEPSLLEQGLELLQSRNRWVTALVMISTMIFLVLGFYSLWRFFGAQEMKALMSWALGFGFCMAAVSMMKIWAWMEIQKNNTVREIKRLELQVARLTQRLGEPQ</sequence>
<reference evidence="2 3" key="1">
    <citation type="submission" date="2019-02" db="EMBL/GenBank/DDBJ databases">
        <title>Deep-cultivation of Planctomycetes and their phenomic and genomic characterization uncovers novel biology.</title>
        <authorList>
            <person name="Wiegand S."/>
            <person name="Jogler M."/>
            <person name="Boedeker C."/>
            <person name="Pinto D."/>
            <person name="Vollmers J."/>
            <person name="Rivas-Marin E."/>
            <person name="Kohn T."/>
            <person name="Peeters S.H."/>
            <person name="Heuer A."/>
            <person name="Rast P."/>
            <person name="Oberbeckmann S."/>
            <person name="Bunk B."/>
            <person name="Jeske O."/>
            <person name="Meyerdierks A."/>
            <person name="Storesund J.E."/>
            <person name="Kallscheuer N."/>
            <person name="Luecker S."/>
            <person name="Lage O.M."/>
            <person name="Pohl T."/>
            <person name="Merkel B.J."/>
            <person name="Hornburger P."/>
            <person name="Mueller R.-W."/>
            <person name="Bruemmer F."/>
            <person name="Labrenz M."/>
            <person name="Spormann A.M."/>
            <person name="Op Den Camp H."/>
            <person name="Overmann J."/>
            <person name="Amann R."/>
            <person name="Jetten M.S.M."/>
            <person name="Mascher T."/>
            <person name="Medema M.H."/>
            <person name="Devos D.P."/>
            <person name="Kaster A.-K."/>
            <person name="Ovreas L."/>
            <person name="Rohde M."/>
            <person name="Galperin M.Y."/>
            <person name="Jogler C."/>
        </authorList>
    </citation>
    <scope>NUCLEOTIDE SEQUENCE [LARGE SCALE GENOMIC DNA]</scope>
    <source>
        <strain evidence="2 3">CA54</strain>
    </source>
</reference>
<dbReference type="AlphaFoldDB" id="A0A5C6B902"/>
<evidence type="ECO:0000313" key="2">
    <source>
        <dbReference type="EMBL" id="TWU08755.1"/>
    </source>
</evidence>